<dbReference type="EMBL" id="CP028775">
    <property type="protein sequence ID" value="AWU76413.1"/>
    <property type="molecule type" value="Genomic_DNA"/>
</dbReference>
<dbReference type="Pfam" id="PF06699">
    <property type="entry name" value="PIG-F"/>
    <property type="match status" value="1"/>
</dbReference>
<protein>
    <recommendedName>
        <fullName evidence="4">Glycosylphosphatidylinositol anchor biosynthesis protein 11</fullName>
    </recommendedName>
</protein>
<reference evidence="13" key="2">
    <citation type="submission" date="2014-08" db="EMBL/GenBank/DDBJ databases">
        <title>Exploiting Issatchenkia orientalis SD108 for Succinic Acid Production.</title>
        <authorList>
            <person name="Xiao H."/>
            <person name="Shao Z."/>
            <person name="Jiang Y."/>
            <person name="Dole S."/>
            <person name="Zhao H."/>
        </authorList>
    </citation>
    <scope>NUCLEOTIDE SEQUENCE [LARGE SCALE GENOMIC DNA]</scope>
    <source>
        <strain evidence="13">SD108</strain>
    </source>
</reference>
<dbReference type="EMBL" id="JQFK01000002">
    <property type="protein sequence ID" value="KGK40342.1"/>
    <property type="molecule type" value="Genomic_DNA"/>
</dbReference>
<comment type="similarity">
    <text evidence="3">Belongs to the PIGF family.</text>
</comment>
<dbReference type="GO" id="GO:0005789">
    <property type="term" value="C:endoplasmic reticulum membrane"/>
    <property type="evidence" value="ECO:0007669"/>
    <property type="project" value="UniProtKB-SubCell"/>
</dbReference>
<reference evidence="12 17" key="5">
    <citation type="submission" date="2018-06" db="EMBL/GenBank/DDBJ databases">
        <title>Population genomics shows no distinction between pathogenic Candida krusei and environmental Pichia kudriavzevii: One species, four names.</title>
        <authorList>
            <person name="Douglass A.P."/>
            <person name="Offei B."/>
            <person name="Braun-Galleani S."/>
            <person name="Coughlan A.Y."/>
            <person name="Martos A."/>
            <person name="Ortiz-Merino R.A."/>
            <person name="Byrne K.P."/>
            <person name="Wolfe K.H."/>
        </authorList>
    </citation>
    <scope>NUCLEOTIDE SEQUENCE [LARGE SCALE GENOMIC DNA]</scope>
    <source>
        <strain evidence="12 17">CBS573</strain>
    </source>
</reference>
<evidence type="ECO:0000256" key="2">
    <source>
        <dbReference type="ARBA" id="ARBA00004687"/>
    </source>
</evidence>
<evidence type="ECO:0000313" key="17">
    <source>
        <dbReference type="Proteomes" id="UP000249293"/>
    </source>
</evidence>
<dbReference type="VEuPathDB" id="FungiDB:C5L36_0C03530"/>
<evidence type="ECO:0000313" key="14">
    <source>
        <dbReference type="EMBL" id="ONH75558.1"/>
    </source>
</evidence>
<reference evidence="14" key="4">
    <citation type="submission" date="2017-01" db="EMBL/GenBank/DDBJ databases">
        <authorList>
            <person name="Mah S.A."/>
            <person name="Swanson W.J."/>
            <person name="Moy G.W."/>
            <person name="Vacquier V.D."/>
        </authorList>
    </citation>
    <scope>NUCLEOTIDE SEQUENCE [LARGE SCALE GENOMIC DNA]</scope>
    <source>
        <strain evidence="14">129</strain>
    </source>
</reference>
<feature type="transmembrane region" description="Helical" evidence="11">
    <location>
        <begin position="269"/>
        <end position="290"/>
    </location>
</feature>
<evidence type="ECO:0000256" key="5">
    <source>
        <dbReference type="ARBA" id="ARBA00022502"/>
    </source>
</evidence>
<evidence type="ECO:0000256" key="6">
    <source>
        <dbReference type="ARBA" id="ARBA00022692"/>
    </source>
</evidence>
<feature type="transmembrane region" description="Helical" evidence="11">
    <location>
        <begin position="80"/>
        <end position="101"/>
    </location>
</feature>
<evidence type="ECO:0000256" key="8">
    <source>
        <dbReference type="ARBA" id="ARBA00022989"/>
    </source>
</evidence>
<dbReference type="EMBL" id="MQVM01000006">
    <property type="protein sequence ID" value="ONH75558.1"/>
    <property type="molecule type" value="Genomic_DNA"/>
</dbReference>
<evidence type="ECO:0000256" key="3">
    <source>
        <dbReference type="ARBA" id="ARBA00007978"/>
    </source>
</evidence>
<name>A0A099P7W1_PICKU</name>
<feature type="compositionally biased region" description="Polar residues" evidence="10">
    <location>
        <begin position="57"/>
        <end position="66"/>
    </location>
</feature>
<dbReference type="AlphaFoldDB" id="A0A099P7W1"/>
<dbReference type="HOGENOM" id="CLU_069429_2_0_1"/>
<reference evidence="15" key="1">
    <citation type="journal article" date="2014" name="Microb. Cell Fact.">
        <title>Exploiting Issatchenkia orientalis SD108 for succinic acid production.</title>
        <authorList>
            <person name="Xiao H."/>
            <person name="Shao Z."/>
            <person name="Jiang Y."/>
            <person name="Dole S."/>
            <person name="Zhao H."/>
        </authorList>
    </citation>
    <scope>NUCLEOTIDE SEQUENCE [LARGE SCALE GENOMIC DNA]</scope>
    <source>
        <strain evidence="15">SD108</strain>
    </source>
</reference>
<organism evidence="13 15">
    <name type="scientific">Pichia kudriavzevii</name>
    <name type="common">Yeast</name>
    <name type="synonym">Issatchenkia orientalis</name>
    <dbReference type="NCBI Taxonomy" id="4909"/>
    <lineage>
        <taxon>Eukaryota</taxon>
        <taxon>Fungi</taxon>
        <taxon>Dikarya</taxon>
        <taxon>Ascomycota</taxon>
        <taxon>Saccharomycotina</taxon>
        <taxon>Pichiomycetes</taxon>
        <taxon>Pichiales</taxon>
        <taxon>Pichiaceae</taxon>
        <taxon>Pichia</taxon>
    </lineage>
</organism>
<evidence type="ECO:0000256" key="4">
    <source>
        <dbReference type="ARBA" id="ARBA00020927"/>
    </source>
</evidence>
<dbReference type="InterPro" id="IPR009580">
    <property type="entry name" value="GPI_biosynthesis_protein_Pig-F"/>
</dbReference>
<dbReference type="Proteomes" id="UP000189274">
    <property type="component" value="Unassembled WGS sequence"/>
</dbReference>
<dbReference type="GO" id="GO:0006506">
    <property type="term" value="P:GPI anchor biosynthetic process"/>
    <property type="evidence" value="ECO:0007669"/>
    <property type="project" value="UniProtKB-UniPathway"/>
</dbReference>
<keyword evidence="8 11" id="KW-1133">Transmembrane helix</keyword>
<dbReference type="OrthoDB" id="17366at2759"/>
<accession>A0A099P7W1</accession>
<evidence type="ECO:0000313" key="15">
    <source>
        <dbReference type="Proteomes" id="UP000029867"/>
    </source>
</evidence>
<keyword evidence="17" id="KW-1185">Reference proteome</keyword>
<dbReference type="UniPathway" id="UPA00196"/>
<evidence type="ECO:0000256" key="9">
    <source>
        <dbReference type="ARBA" id="ARBA00023136"/>
    </source>
</evidence>
<comment type="subcellular location">
    <subcellularLocation>
        <location evidence="1">Endoplasmic reticulum membrane</location>
        <topology evidence="1">Multi-pass membrane protein</topology>
    </subcellularLocation>
</comment>
<feature type="transmembrane region" description="Helical" evidence="11">
    <location>
        <begin position="153"/>
        <end position="177"/>
    </location>
</feature>
<evidence type="ECO:0000256" key="7">
    <source>
        <dbReference type="ARBA" id="ARBA00022824"/>
    </source>
</evidence>
<dbReference type="STRING" id="4909.A0A099P7W1"/>
<feature type="transmembrane region" description="Helical" evidence="11">
    <location>
        <begin position="231"/>
        <end position="249"/>
    </location>
</feature>
<evidence type="ECO:0000313" key="13">
    <source>
        <dbReference type="EMBL" id="KGK40342.1"/>
    </source>
</evidence>
<dbReference type="eggNOG" id="KOG3144">
    <property type="taxonomic scope" value="Eukaryota"/>
</dbReference>
<comment type="pathway">
    <text evidence="2">Glycolipid biosynthesis; glycosylphosphatidylinositol-anchor biosynthesis.</text>
</comment>
<gene>
    <name evidence="14" type="ORF">BOH78_1744</name>
    <name evidence="12" type="ORF">C5L36_0C03530</name>
    <name evidence="13" type="ORF">JL09_g360</name>
</gene>
<evidence type="ECO:0000313" key="16">
    <source>
        <dbReference type="Proteomes" id="UP000189274"/>
    </source>
</evidence>
<keyword evidence="9 11" id="KW-0472">Membrane</keyword>
<keyword evidence="5" id="KW-0337">GPI-anchor biosynthesis</keyword>
<feature type="transmembrane region" description="Helical" evidence="11">
    <location>
        <begin position="189"/>
        <end position="210"/>
    </location>
</feature>
<feature type="region of interest" description="Disordered" evidence="10">
    <location>
        <begin position="22"/>
        <end position="72"/>
    </location>
</feature>
<evidence type="ECO:0000256" key="1">
    <source>
        <dbReference type="ARBA" id="ARBA00004477"/>
    </source>
</evidence>
<sequence length="298" mass="33338">MASRKSKRVSFDNSSKIVEITEENESEFSESVTISKDEFDPDSMNIDLTTGKKRRNIGQSSEKSSSNGGGDSKEEFTVPLLTTSWALVPYHLLLLLFNIVVDGTIMEDVREGVQKAFYGLSVLSLIFAVLVNEAVKGEKTKNARSDGPTNFEFFYVALSFPLSIMLSVPVYLTFLLFGAPAGRLNALTFYLASHVSVIAFYPLLNVYKFTDKNAKKIWWKLLTFQVANWKFNQVYCTAIGTLVGCWLGVLPIPLDWDRDWQDWPITVLFGAYAGGFLGGLASYAYGCYVYSKMKSRIS</sequence>
<dbReference type="Proteomes" id="UP000029867">
    <property type="component" value="Unassembled WGS sequence"/>
</dbReference>
<dbReference type="Proteomes" id="UP000249293">
    <property type="component" value="Chromosome 3"/>
</dbReference>
<keyword evidence="7" id="KW-0256">Endoplasmic reticulum</keyword>
<evidence type="ECO:0000256" key="10">
    <source>
        <dbReference type="SAM" id="MobiDB-lite"/>
    </source>
</evidence>
<keyword evidence="6 11" id="KW-0812">Transmembrane</keyword>
<proteinExistence type="inferred from homology"/>
<feature type="transmembrane region" description="Helical" evidence="11">
    <location>
        <begin position="113"/>
        <end position="132"/>
    </location>
</feature>
<evidence type="ECO:0000313" key="12">
    <source>
        <dbReference type="EMBL" id="AWU76413.1"/>
    </source>
</evidence>
<reference evidence="16" key="3">
    <citation type="journal article" date="2017" name="Genome Announc.">
        <title>Genome sequences of Cyberlindnera fabianii 65, Pichia kudriavzevii 129, and Saccharomyces cerevisiae 131 isolated from fermented masau fruits in Zimbabwe.</title>
        <authorList>
            <person name="van Rijswijck I.M.H."/>
            <person name="Derks M.F.L."/>
            <person name="Abee T."/>
            <person name="de Ridder D."/>
            <person name="Smid E.J."/>
        </authorList>
    </citation>
    <scope>NUCLEOTIDE SEQUENCE [LARGE SCALE GENOMIC DNA]</scope>
    <source>
        <strain evidence="16">129</strain>
    </source>
</reference>
<evidence type="ECO:0000256" key="11">
    <source>
        <dbReference type="SAM" id="Phobius"/>
    </source>
</evidence>